<feature type="signal peptide" evidence="1">
    <location>
        <begin position="1"/>
        <end position="23"/>
    </location>
</feature>
<comment type="caution">
    <text evidence="2">The sequence shown here is derived from an EMBL/GenBank/DDBJ whole genome shotgun (WGS) entry which is preliminary data.</text>
</comment>
<dbReference type="EMBL" id="JASZZN010000042">
    <property type="protein sequence ID" value="MDM4019388.1"/>
    <property type="molecule type" value="Genomic_DNA"/>
</dbReference>
<organism evidence="2 3">
    <name type="scientific">Roseiconus lacunae</name>
    <dbReference type="NCBI Taxonomy" id="2605694"/>
    <lineage>
        <taxon>Bacteria</taxon>
        <taxon>Pseudomonadati</taxon>
        <taxon>Planctomycetota</taxon>
        <taxon>Planctomycetia</taxon>
        <taxon>Pirellulales</taxon>
        <taxon>Pirellulaceae</taxon>
        <taxon>Roseiconus</taxon>
    </lineage>
</organism>
<evidence type="ECO:0000313" key="2">
    <source>
        <dbReference type="EMBL" id="MDM4019388.1"/>
    </source>
</evidence>
<evidence type="ECO:0000313" key="3">
    <source>
        <dbReference type="Proteomes" id="UP001239462"/>
    </source>
</evidence>
<evidence type="ECO:0000256" key="1">
    <source>
        <dbReference type="SAM" id="SignalP"/>
    </source>
</evidence>
<reference evidence="2 3" key="1">
    <citation type="submission" date="2023-06" db="EMBL/GenBank/DDBJ databases">
        <title>Roseiconus lacunae JC819 isolated from Gulf of Mannar region, Tamil Nadu.</title>
        <authorList>
            <person name="Pk S."/>
            <person name="Ch S."/>
            <person name="Ch V.R."/>
        </authorList>
    </citation>
    <scope>NUCLEOTIDE SEQUENCE [LARGE SCALE GENOMIC DNA]</scope>
    <source>
        <strain evidence="2 3">JC819</strain>
    </source>
</reference>
<keyword evidence="3" id="KW-1185">Reference proteome</keyword>
<name>A0ABT7PSQ7_9BACT</name>
<feature type="chain" id="PRO_5045211104" evidence="1">
    <location>
        <begin position="24"/>
        <end position="105"/>
    </location>
</feature>
<dbReference type="RefSeq" id="WP_289167530.1">
    <property type="nucleotide sequence ID" value="NZ_JASZZN010000042.1"/>
</dbReference>
<gene>
    <name evidence="2" type="ORF">QTN89_28290</name>
</gene>
<sequence length="105" mass="11622">MKIVALMLTSAAVYVLSFGPAVAIDQTIYNGNKLNGAPYGSVQLIELAYPIQTEIRKWPYFGDDPGNATRRLLESYDSQWRYVGSSTRVFLDGFAAELTHLCGID</sequence>
<keyword evidence="1" id="KW-0732">Signal</keyword>
<dbReference type="Proteomes" id="UP001239462">
    <property type="component" value="Unassembled WGS sequence"/>
</dbReference>
<proteinExistence type="predicted"/>
<protein>
    <submittedName>
        <fullName evidence="2">Uncharacterized protein</fullName>
    </submittedName>
</protein>
<accession>A0ABT7PSQ7</accession>